<dbReference type="InterPro" id="IPR050061">
    <property type="entry name" value="MurCDEF_pg_biosynth"/>
</dbReference>
<comment type="similarity">
    <text evidence="14">Belongs to the MurCDEF family.</text>
</comment>
<keyword evidence="6 14" id="KW-0132">Cell division</keyword>
<keyword evidence="8 14" id="KW-0067">ATP-binding</keyword>
<dbReference type="GO" id="GO:0005737">
    <property type="term" value="C:cytoplasm"/>
    <property type="evidence" value="ECO:0007669"/>
    <property type="project" value="UniProtKB-SubCell"/>
</dbReference>
<dbReference type="Gene3D" id="3.40.1190.10">
    <property type="entry name" value="Mur-like, catalytic domain"/>
    <property type="match status" value="1"/>
</dbReference>
<evidence type="ECO:0000256" key="3">
    <source>
        <dbReference type="ARBA" id="ARBA00012211"/>
    </source>
</evidence>
<accession>A0A1F6DGB2</accession>
<dbReference type="SUPFAM" id="SSF53244">
    <property type="entry name" value="MurD-like peptide ligases, peptide-binding domain"/>
    <property type="match status" value="1"/>
</dbReference>
<dbReference type="InterPro" id="IPR005758">
    <property type="entry name" value="UDP-N-AcMur_Ala_ligase_MurC"/>
</dbReference>
<evidence type="ECO:0000259" key="17">
    <source>
        <dbReference type="Pfam" id="PF08245"/>
    </source>
</evidence>
<dbReference type="InterPro" id="IPR013221">
    <property type="entry name" value="Mur_ligase_cen"/>
</dbReference>
<dbReference type="GO" id="GO:0051301">
    <property type="term" value="P:cell division"/>
    <property type="evidence" value="ECO:0007669"/>
    <property type="project" value="UniProtKB-KW"/>
</dbReference>
<dbReference type="HAMAP" id="MF_00046">
    <property type="entry name" value="MurC"/>
    <property type="match status" value="1"/>
</dbReference>
<evidence type="ECO:0000256" key="4">
    <source>
        <dbReference type="ARBA" id="ARBA00022490"/>
    </source>
</evidence>
<reference evidence="18 19" key="1">
    <citation type="journal article" date="2016" name="Nat. Commun.">
        <title>Thousands of microbial genomes shed light on interconnected biogeochemical processes in an aquifer system.</title>
        <authorList>
            <person name="Anantharaman K."/>
            <person name="Brown C.T."/>
            <person name="Hug L.A."/>
            <person name="Sharon I."/>
            <person name="Castelle C.J."/>
            <person name="Probst A.J."/>
            <person name="Thomas B.C."/>
            <person name="Singh A."/>
            <person name="Wilkins M.J."/>
            <person name="Karaoz U."/>
            <person name="Brodie E.L."/>
            <person name="Williams K.H."/>
            <person name="Hubbard S.S."/>
            <person name="Banfield J.F."/>
        </authorList>
    </citation>
    <scope>NUCLEOTIDE SEQUENCE [LARGE SCALE GENOMIC DNA]</scope>
</reference>
<keyword evidence="7 14" id="KW-0547">Nucleotide-binding</keyword>
<dbReference type="GO" id="GO:0071555">
    <property type="term" value="P:cell wall organization"/>
    <property type="evidence" value="ECO:0007669"/>
    <property type="project" value="UniProtKB-KW"/>
</dbReference>
<comment type="caution">
    <text evidence="18">The sequence shown here is derived from an EMBL/GenBank/DDBJ whole genome shotgun (WGS) entry which is preliminary data.</text>
</comment>
<name>A0A1F6DGB2_9BACT</name>
<proteinExistence type="inferred from homology"/>
<evidence type="ECO:0000313" key="18">
    <source>
        <dbReference type="EMBL" id="OGG60416.1"/>
    </source>
</evidence>
<dbReference type="STRING" id="1798492.A3C89_04095"/>
<evidence type="ECO:0000256" key="14">
    <source>
        <dbReference type="HAMAP-Rule" id="MF_00046"/>
    </source>
</evidence>
<gene>
    <name evidence="14" type="primary">murC</name>
    <name evidence="18" type="ORF">A3C89_04095</name>
</gene>
<evidence type="ECO:0000313" key="19">
    <source>
        <dbReference type="Proteomes" id="UP000178794"/>
    </source>
</evidence>
<keyword evidence="5 14" id="KW-0436">Ligase</keyword>
<comment type="function">
    <text evidence="14">Cell wall formation.</text>
</comment>
<dbReference type="InterPro" id="IPR000713">
    <property type="entry name" value="Mur_ligase_N"/>
</dbReference>
<evidence type="ECO:0000256" key="13">
    <source>
        <dbReference type="ARBA" id="ARBA00047833"/>
    </source>
</evidence>
<dbReference type="PANTHER" id="PTHR43445:SF3">
    <property type="entry name" value="UDP-N-ACETYLMURAMATE--L-ALANINE LIGASE"/>
    <property type="match status" value="1"/>
</dbReference>
<dbReference type="Gene3D" id="3.90.190.20">
    <property type="entry name" value="Mur ligase, C-terminal domain"/>
    <property type="match status" value="1"/>
</dbReference>
<feature type="binding site" evidence="14">
    <location>
        <begin position="117"/>
        <end position="123"/>
    </location>
    <ligand>
        <name>ATP</name>
        <dbReference type="ChEBI" id="CHEBI:30616"/>
    </ligand>
</feature>
<comment type="pathway">
    <text evidence="2 14">Cell wall biogenesis; peptidoglycan biosynthesis.</text>
</comment>
<comment type="subcellular location">
    <subcellularLocation>
        <location evidence="1 14">Cytoplasm</location>
    </subcellularLocation>
</comment>
<keyword evidence="12 14" id="KW-0961">Cell wall biogenesis/degradation</keyword>
<dbReference type="Pfam" id="PF02875">
    <property type="entry name" value="Mur_ligase_C"/>
    <property type="match status" value="1"/>
</dbReference>
<sequence length="432" mass="47055">MKGIDMQKIQHAHFIGVGGIGMSGLARLFLHEGKKVSGSDRTPTILTGMLTLEGVTFYGAHSSDNIASDVDLVVYTEAMAQDNIELESARERGVVCINYFEALGLVANQYYLIAIAGSHGKTTTTAMLIDIAEAAGFDPTAIVGSLRASTKTNYRAGKSKYFIVEACEYKRDFLTLEPDVLVITNLEYEHVDYYKNLADVQDAFRTLALCVPAEGAIICAARDVNLAPVLAGVSAKVIDYHAYVDPLLTLQVPGMHNALNSAAARAAADFIGVKDGVARKALSNFAGTWRRFEYKGELRGAPVYDDYGHHPTEIRATVRGAREKYPGKRILLAFQPHTYSRLHELFEDFAEALDEADEVYLAPAYAAREENVYGTSSEKLAERARERGHKKVIAYASLEDIAEALKVSTSGDSVILIMGAGDIPKLTAQLFA</sequence>
<evidence type="ECO:0000256" key="11">
    <source>
        <dbReference type="ARBA" id="ARBA00023306"/>
    </source>
</evidence>
<dbReference type="Pfam" id="PF08245">
    <property type="entry name" value="Mur_ligase_M"/>
    <property type="match status" value="1"/>
</dbReference>
<dbReference type="AlphaFoldDB" id="A0A1F6DGB2"/>
<dbReference type="GO" id="GO:0009252">
    <property type="term" value="P:peptidoglycan biosynthetic process"/>
    <property type="evidence" value="ECO:0007669"/>
    <property type="project" value="UniProtKB-UniRule"/>
</dbReference>
<feature type="domain" description="Mur ligase N-terminal catalytic" evidence="15">
    <location>
        <begin position="11"/>
        <end position="111"/>
    </location>
</feature>
<dbReference type="SUPFAM" id="SSF53623">
    <property type="entry name" value="MurD-like peptide ligases, catalytic domain"/>
    <property type="match status" value="1"/>
</dbReference>
<organism evidence="18 19">
    <name type="scientific">Candidatus Kaiserbacteria bacterium RIFCSPHIGHO2_02_FULL_50_50</name>
    <dbReference type="NCBI Taxonomy" id="1798492"/>
    <lineage>
        <taxon>Bacteria</taxon>
        <taxon>Candidatus Kaiseribacteriota</taxon>
    </lineage>
</organism>
<evidence type="ECO:0000259" key="15">
    <source>
        <dbReference type="Pfam" id="PF01225"/>
    </source>
</evidence>
<evidence type="ECO:0000256" key="12">
    <source>
        <dbReference type="ARBA" id="ARBA00023316"/>
    </source>
</evidence>
<dbReference type="EMBL" id="MFLF01000006">
    <property type="protein sequence ID" value="OGG60416.1"/>
    <property type="molecule type" value="Genomic_DNA"/>
</dbReference>
<comment type="catalytic activity">
    <reaction evidence="13 14">
        <text>UDP-N-acetyl-alpha-D-muramate + L-alanine + ATP = UDP-N-acetyl-alpha-D-muramoyl-L-alanine + ADP + phosphate + H(+)</text>
        <dbReference type="Rhea" id="RHEA:23372"/>
        <dbReference type="ChEBI" id="CHEBI:15378"/>
        <dbReference type="ChEBI" id="CHEBI:30616"/>
        <dbReference type="ChEBI" id="CHEBI:43474"/>
        <dbReference type="ChEBI" id="CHEBI:57972"/>
        <dbReference type="ChEBI" id="CHEBI:70757"/>
        <dbReference type="ChEBI" id="CHEBI:83898"/>
        <dbReference type="ChEBI" id="CHEBI:456216"/>
        <dbReference type="EC" id="6.3.2.8"/>
    </reaction>
</comment>
<evidence type="ECO:0000256" key="7">
    <source>
        <dbReference type="ARBA" id="ARBA00022741"/>
    </source>
</evidence>
<dbReference type="EC" id="6.3.2.8" evidence="3 14"/>
<feature type="domain" description="Mur ligase central" evidence="17">
    <location>
        <begin position="115"/>
        <end position="240"/>
    </location>
</feature>
<evidence type="ECO:0000256" key="9">
    <source>
        <dbReference type="ARBA" id="ARBA00022960"/>
    </source>
</evidence>
<feature type="domain" description="Mur ligase C-terminal" evidence="16">
    <location>
        <begin position="290"/>
        <end position="421"/>
    </location>
</feature>
<keyword evidence="11 14" id="KW-0131">Cell cycle</keyword>
<protein>
    <recommendedName>
        <fullName evidence="3 14">UDP-N-acetylmuramate--L-alanine ligase</fullName>
        <ecNumber evidence="3 14">6.3.2.8</ecNumber>
    </recommendedName>
    <alternativeName>
        <fullName evidence="14">UDP-N-acetylmuramoyl-L-alanine synthetase</fullName>
    </alternativeName>
</protein>
<dbReference type="SUPFAM" id="SSF51984">
    <property type="entry name" value="MurCD N-terminal domain"/>
    <property type="match status" value="1"/>
</dbReference>
<evidence type="ECO:0000256" key="10">
    <source>
        <dbReference type="ARBA" id="ARBA00022984"/>
    </source>
</evidence>
<dbReference type="GO" id="GO:0008763">
    <property type="term" value="F:UDP-N-acetylmuramate-L-alanine ligase activity"/>
    <property type="evidence" value="ECO:0007669"/>
    <property type="project" value="UniProtKB-UniRule"/>
</dbReference>
<keyword evidence="10 14" id="KW-0573">Peptidoglycan synthesis</keyword>
<dbReference type="Proteomes" id="UP000178794">
    <property type="component" value="Unassembled WGS sequence"/>
</dbReference>
<evidence type="ECO:0000256" key="5">
    <source>
        <dbReference type="ARBA" id="ARBA00022598"/>
    </source>
</evidence>
<dbReference type="Gene3D" id="3.40.50.720">
    <property type="entry name" value="NAD(P)-binding Rossmann-like Domain"/>
    <property type="match status" value="1"/>
</dbReference>
<evidence type="ECO:0000256" key="1">
    <source>
        <dbReference type="ARBA" id="ARBA00004496"/>
    </source>
</evidence>
<evidence type="ECO:0000256" key="8">
    <source>
        <dbReference type="ARBA" id="ARBA00022840"/>
    </source>
</evidence>
<evidence type="ECO:0000259" key="16">
    <source>
        <dbReference type="Pfam" id="PF02875"/>
    </source>
</evidence>
<dbReference type="Pfam" id="PF01225">
    <property type="entry name" value="Mur_ligase"/>
    <property type="match status" value="1"/>
</dbReference>
<evidence type="ECO:0000256" key="2">
    <source>
        <dbReference type="ARBA" id="ARBA00004752"/>
    </source>
</evidence>
<keyword evidence="9 14" id="KW-0133">Cell shape</keyword>
<dbReference type="PANTHER" id="PTHR43445">
    <property type="entry name" value="UDP-N-ACETYLMURAMATE--L-ALANINE LIGASE-RELATED"/>
    <property type="match status" value="1"/>
</dbReference>
<dbReference type="InterPro" id="IPR004101">
    <property type="entry name" value="Mur_ligase_C"/>
</dbReference>
<dbReference type="UniPathway" id="UPA00219"/>
<dbReference type="InterPro" id="IPR036565">
    <property type="entry name" value="Mur-like_cat_sf"/>
</dbReference>
<keyword evidence="4 14" id="KW-0963">Cytoplasm</keyword>
<dbReference type="InterPro" id="IPR036615">
    <property type="entry name" value="Mur_ligase_C_dom_sf"/>
</dbReference>
<dbReference type="GO" id="GO:0005524">
    <property type="term" value="F:ATP binding"/>
    <property type="evidence" value="ECO:0007669"/>
    <property type="project" value="UniProtKB-UniRule"/>
</dbReference>
<dbReference type="GO" id="GO:0008360">
    <property type="term" value="P:regulation of cell shape"/>
    <property type="evidence" value="ECO:0007669"/>
    <property type="project" value="UniProtKB-KW"/>
</dbReference>
<evidence type="ECO:0000256" key="6">
    <source>
        <dbReference type="ARBA" id="ARBA00022618"/>
    </source>
</evidence>